<keyword evidence="2" id="KW-0732">Signal</keyword>
<gene>
    <name evidence="3" type="ordered locus">Despr_2519</name>
</gene>
<feature type="signal peptide" evidence="2">
    <location>
        <begin position="1"/>
        <end position="23"/>
    </location>
</feature>
<sequence length="301" mass="32745">MPFVCRLMIILLLGVGLPRPCTAAAPAPGSCEALLTRLESLSAAMEKTKDKKALARMQAELDKLAGQYGKRCAQSSFGASRREAAQAPYPEDEIKRRRALINQKKRYGNSTSVARAIPLAGSIRIESGASSSLRGKGKQEIAYTIQETFVGNLIVIQNGSREDYVIQTLSTEIDASEFRGRVCAQYRGAPSACAKWHALDMWQIADGEEYPGRSDGVVSAASDSRGVTLKIDGPDIEFSSSHNAAKLRPRCGDQVRLTVSRDQFKQWLRRSSATIKHRLGTSSPGCQPGTTITLELRIGTE</sequence>
<evidence type="ECO:0000256" key="2">
    <source>
        <dbReference type="SAM" id="SignalP"/>
    </source>
</evidence>
<dbReference type="Proteomes" id="UP000006365">
    <property type="component" value="Chromosome"/>
</dbReference>
<proteinExistence type="predicted"/>
<keyword evidence="4" id="KW-1185">Reference proteome</keyword>
<dbReference type="KEGG" id="dpr:Despr_2519"/>
<organism evidence="3 4">
    <name type="scientific">Desulfobulbus propionicus (strain ATCC 33891 / DSM 2032 / VKM B-1956 / 1pr3)</name>
    <dbReference type="NCBI Taxonomy" id="577650"/>
    <lineage>
        <taxon>Bacteria</taxon>
        <taxon>Pseudomonadati</taxon>
        <taxon>Thermodesulfobacteriota</taxon>
        <taxon>Desulfobulbia</taxon>
        <taxon>Desulfobulbales</taxon>
        <taxon>Desulfobulbaceae</taxon>
        <taxon>Desulfobulbus</taxon>
    </lineage>
</organism>
<dbReference type="EMBL" id="CP002364">
    <property type="protein sequence ID" value="ADW18657.1"/>
    <property type="molecule type" value="Genomic_DNA"/>
</dbReference>
<feature type="chain" id="PRO_5031198820" evidence="2">
    <location>
        <begin position="24"/>
        <end position="301"/>
    </location>
</feature>
<reference evidence="3 4" key="1">
    <citation type="journal article" date="2011" name="Stand. Genomic Sci.">
        <title>Complete genome sequence of Desulfobulbus propionicus type strain (1pr3).</title>
        <authorList>
            <person name="Pagani I."/>
            <person name="Lapidus A."/>
            <person name="Nolan M."/>
            <person name="Lucas S."/>
            <person name="Hammon N."/>
            <person name="Deshpande S."/>
            <person name="Cheng J.F."/>
            <person name="Chertkov O."/>
            <person name="Davenport K."/>
            <person name="Tapia R."/>
            <person name="Han C."/>
            <person name="Goodwin L."/>
            <person name="Pitluck S."/>
            <person name="Liolios K."/>
            <person name="Mavromatis K."/>
            <person name="Ivanova N."/>
            <person name="Mikhailova N."/>
            <person name="Pati A."/>
            <person name="Chen A."/>
            <person name="Palaniappan K."/>
            <person name="Land M."/>
            <person name="Hauser L."/>
            <person name="Chang Y.J."/>
            <person name="Jeffries C.D."/>
            <person name="Detter J.C."/>
            <person name="Brambilla E."/>
            <person name="Kannan K.P."/>
            <person name="Djao O.D."/>
            <person name="Rohde M."/>
            <person name="Pukall R."/>
            <person name="Spring S."/>
            <person name="Goker M."/>
            <person name="Sikorski J."/>
            <person name="Woyke T."/>
            <person name="Bristow J."/>
            <person name="Eisen J.A."/>
            <person name="Markowitz V."/>
            <person name="Hugenholtz P."/>
            <person name="Kyrpides N.C."/>
            <person name="Klenk H.P."/>
        </authorList>
    </citation>
    <scope>NUCLEOTIDE SEQUENCE [LARGE SCALE GENOMIC DNA]</scope>
    <source>
        <strain evidence="4">ATCC 33891 / DSM 2032 / 1pr3</strain>
    </source>
</reference>
<keyword evidence="1" id="KW-0175">Coiled coil</keyword>
<name>A0A7U4DQ47_DESPD</name>
<evidence type="ECO:0000256" key="1">
    <source>
        <dbReference type="SAM" id="Coils"/>
    </source>
</evidence>
<protein>
    <submittedName>
        <fullName evidence="3">Uncharacterized protein</fullName>
    </submittedName>
</protein>
<accession>A0A7U4DQ47</accession>
<feature type="coiled-coil region" evidence="1">
    <location>
        <begin position="31"/>
        <end position="58"/>
    </location>
</feature>
<dbReference type="RefSeq" id="WP_015725183.1">
    <property type="nucleotide sequence ID" value="NC_014972.1"/>
</dbReference>
<evidence type="ECO:0000313" key="3">
    <source>
        <dbReference type="EMBL" id="ADW18657.1"/>
    </source>
</evidence>
<evidence type="ECO:0000313" key="4">
    <source>
        <dbReference type="Proteomes" id="UP000006365"/>
    </source>
</evidence>
<dbReference type="AlphaFoldDB" id="A0A7U4DQ47"/>